<dbReference type="InterPro" id="IPR001810">
    <property type="entry name" value="F-box_dom"/>
</dbReference>
<accession>A0A813XX95</accession>
<evidence type="ECO:0000313" key="3">
    <source>
        <dbReference type="EMBL" id="CAF1582103.1"/>
    </source>
</evidence>
<evidence type="ECO:0000259" key="1">
    <source>
        <dbReference type="PROSITE" id="PS50181"/>
    </source>
</evidence>
<organism evidence="2 4">
    <name type="scientific">Rotaria sordida</name>
    <dbReference type="NCBI Taxonomy" id="392033"/>
    <lineage>
        <taxon>Eukaryota</taxon>
        <taxon>Metazoa</taxon>
        <taxon>Spiralia</taxon>
        <taxon>Gnathifera</taxon>
        <taxon>Rotifera</taxon>
        <taxon>Eurotatoria</taxon>
        <taxon>Bdelloidea</taxon>
        <taxon>Philodinida</taxon>
        <taxon>Philodinidae</taxon>
        <taxon>Rotaria</taxon>
    </lineage>
</organism>
<evidence type="ECO:0000313" key="2">
    <source>
        <dbReference type="EMBL" id="CAF0876163.1"/>
    </source>
</evidence>
<reference evidence="2" key="1">
    <citation type="submission" date="2021-02" db="EMBL/GenBank/DDBJ databases">
        <authorList>
            <person name="Nowell W R."/>
        </authorList>
    </citation>
    <scope>NUCLEOTIDE SEQUENCE</scope>
</reference>
<keyword evidence="5" id="KW-1185">Reference proteome</keyword>
<gene>
    <name evidence="3" type="ORF">JXQ802_LOCUS46328</name>
    <name evidence="2" type="ORF">PYM288_LOCUS8305</name>
</gene>
<comment type="caution">
    <text evidence="2">The sequence shown here is derived from an EMBL/GenBank/DDBJ whole genome shotgun (WGS) entry which is preliminary data.</text>
</comment>
<evidence type="ECO:0000313" key="5">
    <source>
        <dbReference type="Proteomes" id="UP000663870"/>
    </source>
</evidence>
<feature type="domain" description="F-box" evidence="1">
    <location>
        <begin position="4"/>
        <end position="56"/>
    </location>
</feature>
<dbReference type="Proteomes" id="UP000663870">
    <property type="component" value="Unassembled WGS sequence"/>
</dbReference>
<dbReference type="EMBL" id="CAJNOH010000110">
    <property type="protein sequence ID" value="CAF0876163.1"/>
    <property type="molecule type" value="Genomic_DNA"/>
</dbReference>
<dbReference type="PROSITE" id="PS50181">
    <property type="entry name" value="FBOX"/>
    <property type="match status" value="1"/>
</dbReference>
<evidence type="ECO:0000313" key="4">
    <source>
        <dbReference type="Proteomes" id="UP000663854"/>
    </source>
</evidence>
<sequence>MIPSTSIETLPNEILHCILSYLEWFDMLTSFWSLNIRFNSLVRSIISINDNRFNTGLRITSDLSYNKCSTLFLLILKSSSLSSSIQRIHFDETNSIASDLIYEWLFNHNNILNFPNLKSLILIRCGSIEPVVRSLFYLIEHQLDELTLTFDDTMFRDGYIKISENSSKVFNQKKRMRMIKQLICQLFSSQCHLTSLRIDLNYYLFDVDIDECSTSNSYVSSNSVDYQRQSFCLTLRRLYIRIENSWFLENLIEHIPNLEQMSVQFHTTLKFDLSWRSNVEIMKQSNGNWFNKNQNGSEYWICVKCQTTATSYLDLSVIVREDHTHLPDETDKEVLEMRQNLKRKAIEESSPIDRIIEEASSISRLRDNMGAPTPKRRKNKLSKLRYFSLKTFIYDDWQFIYLKWLLNNLNYVEKLQLHLKNDQLDERKSQEIWKSLIDANFIRQNCLPDRIKNLNNFDFYICSQRQLSFNDIEKITNSFKNHSFFLNHQWTNVKCFFDPIMLSQHIFSSFTNTFQFSHNFIKYSNIFNWPHIGDVWFDLHPSLYLILQGINQLTPNLSCIKVYTTNSTTSIDRDQIREKVLAHLISMTVQLKYLFVERFEWLLHVVEYLCILFVEFIFHDLIKHQLSRDNYYHVKSHS</sequence>
<name>A0A813XX95_9BILA</name>
<dbReference type="Proteomes" id="UP000663854">
    <property type="component" value="Unassembled WGS sequence"/>
</dbReference>
<protein>
    <recommendedName>
        <fullName evidence="1">F-box domain-containing protein</fullName>
    </recommendedName>
</protein>
<dbReference type="AlphaFoldDB" id="A0A813XX95"/>
<proteinExistence type="predicted"/>
<dbReference type="EMBL" id="CAJNOL010004150">
    <property type="protein sequence ID" value="CAF1582103.1"/>
    <property type="molecule type" value="Genomic_DNA"/>
</dbReference>